<dbReference type="EMBL" id="CM029049">
    <property type="protein sequence ID" value="KAG2571083.1"/>
    <property type="molecule type" value="Genomic_DNA"/>
</dbReference>
<accession>A0A8T0QB69</accession>
<keyword evidence="2" id="KW-1185">Reference proteome</keyword>
<proteinExistence type="predicted"/>
<gene>
    <name evidence="1" type="ORF">PVAP13_7KG064329</name>
</gene>
<protein>
    <submittedName>
        <fullName evidence="1">Uncharacterized protein</fullName>
    </submittedName>
</protein>
<name>A0A8T0QB69_PANVG</name>
<evidence type="ECO:0000313" key="2">
    <source>
        <dbReference type="Proteomes" id="UP000823388"/>
    </source>
</evidence>
<comment type="caution">
    <text evidence="1">The sequence shown here is derived from an EMBL/GenBank/DDBJ whole genome shotgun (WGS) entry which is preliminary data.</text>
</comment>
<evidence type="ECO:0000313" key="1">
    <source>
        <dbReference type="EMBL" id="KAG2571083.1"/>
    </source>
</evidence>
<dbReference type="Proteomes" id="UP000823388">
    <property type="component" value="Chromosome 7K"/>
</dbReference>
<reference evidence="1" key="1">
    <citation type="submission" date="2020-05" db="EMBL/GenBank/DDBJ databases">
        <title>WGS assembly of Panicum virgatum.</title>
        <authorList>
            <person name="Lovell J.T."/>
            <person name="Jenkins J."/>
            <person name="Shu S."/>
            <person name="Juenger T.E."/>
            <person name="Schmutz J."/>
        </authorList>
    </citation>
    <scope>NUCLEOTIDE SEQUENCE</scope>
    <source>
        <strain evidence="1">AP13</strain>
    </source>
</reference>
<dbReference type="AlphaFoldDB" id="A0A8T0QB69"/>
<organism evidence="1 2">
    <name type="scientific">Panicum virgatum</name>
    <name type="common">Blackwell switchgrass</name>
    <dbReference type="NCBI Taxonomy" id="38727"/>
    <lineage>
        <taxon>Eukaryota</taxon>
        <taxon>Viridiplantae</taxon>
        <taxon>Streptophyta</taxon>
        <taxon>Embryophyta</taxon>
        <taxon>Tracheophyta</taxon>
        <taxon>Spermatophyta</taxon>
        <taxon>Magnoliopsida</taxon>
        <taxon>Liliopsida</taxon>
        <taxon>Poales</taxon>
        <taxon>Poaceae</taxon>
        <taxon>PACMAD clade</taxon>
        <taxon>Panicoideae</taxon>
        <taxon>Panicodae</taxon>
        <taxon>Paniceae</taxon>
        <taxon>Panicinae</taxon>
        <taxon>Panicum</taxon>
        <taxon>Panicum sect. Hiantes</taxon>
    </lineage>
</organism>
<sequence length="78" mass="9170">MVPHQHYYMKVSAARLSPYNLTLLLLSHGQPKQTWLTWRMRPLDGATQNQRLLLVQRNRTRPSAARKNDLEIDKAFQV</sequence>